<reference evidence="2 3" key="1">
    <citation type="submission" date="2018-06" db="EMBL/GenBank/DDBJ databases">
        <title>Genomic Encyclopedia of Type Strains, Phase III (KMG-III): the genomes of soil and plant-associated and newly described type strains.</title>
        <authorList>
            <person name="Whitman W."/>
        </authorList>
    </citation>
    <scope>NUCLEOTIDE SEQUENCE [LARGE SCALE GENOMIC DNA]</scope>
    <source>
        <strain evidence="2 3">CGMCC 4.7090</strain>
    </source>
</reference>
<evidence type="ECO:0000256" key="1">
    <source>
        <dbReference type="SAM" id="Phobius"/>
    </source>
</evidence>
<dbReference type="EMBL" id="QLMJ01000004">
    <property type="protein sequence ID" value="RAK39681.1"/>
    <property type="molecule type" value="Genomic_DNA"/>
</dbReference>
<keyword evidence="1" id="KW-0812">Transmembrane</keyword>
<evidence type="ECO:0000313" key="2">
    <source>
        <dbReference type="EMBL" id="RAK39681.1"/>
    </source>
</evidence>
<organism evidence="2 3">
    <name type="scientific">Actinoplanes lutulentus</name>
    <dbReference type="NCBI Taxonomy" id="1287878"/>
    <lineage>
        <taxon>Bacteria</taxon>
        <taxon>Bacillati</taxon>
        <taxon>Actinomycetota</taxon>
        <taxon>Actinomycetes</taxon>
        <taxon>Micromonosporales</taxon>
        <taxon>Micromonosporaceae</taxon>
        <taxon>Actinoplanes</taxon>
    </lineage>
</organism>
<gene>
    <name evidence="2" type="ORF">B0I29_104218</name>
</gene>
<keyword evidence="3" id="KW-1185">Reference proteome</keyword>
<feature type="transmembrane region" description="Helical" evidence="1">
    <location>
        <begin position="24"/>
        <end position="44"/>
    </location>
</feature>
<comment type="caution">
    <text evidence="2">The sequence shown here is derived from an EMBL/GenBank/DDBJ whole genome shotgun (WGS) entry which is preliminary data.</text>
</comment>
<dbReference type="RefSeq" id="WP_111648893.1">
    <property type="nucleotide sequence ID" value="NZ_JACHWI010000001.1"/>
</dbReference>
<sequence length="61" mass="6580">MDNALDMTYQVVEALFGPDSAVPWWAWVAPFVLIFANQLMPMVAPDPAGAGSGKKGKKSKK</sequence>
<dbReference type="OrthoDB" id="3298687at2"/>
<evidence type="ECO:0000313" key="3">
    <source>
        <dbReference type="Proteomes" id="UP000249341"/>
    </source>
</evidence>
<dbReference type="AlphaFoldDB" id="A0A327ZM74"/>
<name>A0A327ZM74_9ACTN</name>
<accession>A0A327ZM74</accession>
<proteinExistence type="predicted"/>
<keyword evidence="1" id="KW-0472">Membrane</keyword>
<dbReference type="Proteomes" id="UP000249341">
    <property type="component" value="Unassembled WGS sequence"/>
</dbReference>
<protein>
    <submittedName>
        <fullName evidence="2">Uncharacterized protein</fullName>
    </submittedName>
</protein>
<keyword evidence="1" id="KW-1133">Transmembrane helix</keyword>